<feature type="compositionally biased region" description="Acidic residues" evidence="12">
    <location>
        <begin position="381"/>
        <end position="390"/>
    </location>
</feature>
<dbReference type="OrthoDB" id="10010764at2759"/>
<evidence type="ECO:0000313" key="14">
    <source>
        <dbReference type="EMBL" id="OWA51769.1"/>
    </source>
</evidence>
<dbReference type="Proteomes" id="UP000192578">
    <property type="component" value="Unassembled WGS sequence"/>
</dbReference>
<feature type="transmembrane region" description="Helical" evidence="13">
    <location>
        <begin position="490"/>
        <end position="512"/>
    </location>
</feature>
<evidence type="ECO:0000256" key="4">
    <source>
        <dbReference type="ARBA" id="ARBA00022622"/>
    </source>
</evidence>
<dbReference type="AlphaFoldDB" id="A0A9X6RL34"/>
<keyword evidence="3" id="KW-1003">Cell membrane</keyword>
<evidence type="ECO:0000256" key="12">
    <source>
        <dbReference type="SAM" id="MobiDB-lite"/>
    </source>
</evidence>
<gene>
    <name evidence="14" type="ORF">BV898_16237</name>
</gene>
<keyword evidence="7 13" id="KW-0472">Membrane</keyword>
<evidence type="ECO:0000256" key="13">
    <source>
        <dbReference type="SAM" id="Phobius"/>
    </source>
</evidence>
<comment type="subcellular location">
    <subcellularLocation>
        <location evidence="1">Cell membrane</location>
        <topology evidence="1">Lipid-anchor</topology>
        <topology evidence="1">GPI-anchor</topology>
    </subcellularLocation>
</comment>
<evidence type="ECO:0000256" key="3">
    <source>
        <dbReference type="ARBA" id="ARBA00022475"/>
    </source>
</evidence>
<dbReference type="GO" id="GO:0005576">
    <property type="term" value="C:extracellular region"/>
    <property type="evidence" value="ECO:0007669"/>
    <property type="project" value="TreeGrafter"/>
</dbReference>
<comment type="caution">
    <text evidence="14">The sequence shown here is derived from an EMBL/GenBank/DDBJ whole genome shotgun (WGS) entry which is preliminary data.</text>
</comment>
<feature type="region of interest" description="Disordered" evidence="12">
    <location>
        <begin position="197"/>
        <end position="225"/>
    </location>
</feature>
<keyword evidence="4" id="KW-0336">GPI-anchor</keyword>
<keyword evidence="13" id="KW-1133">Transmembrane helix</keyword>
<keyword evidence="9" id="KW-0357">Heparan sulfate</keyword>
<feature type="region of interest" description="Disordered" evidence="12">
    <location>
        <begin position="344"/>
        <end position="404"/>
    </location>
</feature>
<dbReference type="Pfam" id="PF01153">
    <property type="entry name" value="Glypican"/>
    <property type="match status" value="2"/>
</dbReference>
<evidence type="ECO:0000256" key="10">
    <source>
        <dbReference type="ARBA" id="ARBA00023288"/>
    </source>
</evidence>
<organism evidence="14 15">
    <name type="scientific">Hypsibius exemplaris</name>
    <name type="common">Freshwater tardigrade</name>
    <dbReference type="NCBI Taxonomy" id="2072580"/>
    <lineage>
        <taxon>Eukaryota</taxon>
        <taxon>Metazoa</taxon>
        <taxon>Ecdysozoa</taxon>
        <taxon>Tardigrada</taxon>
        <taxon>Eutardigrada</taxon>
        <taxon>Parachela</taxon>
        <taxon>Hypsibioidea</taxon>
        <taxon>Hypsibiidae</taxon>
        <taxon>Hypsibius</taxon>
    </lineage>
</organism>
<keyword evidence="10" id="KW-0449">Lipoprotein</keyword>
<dbReference type="InterPro" id="IPR001863">
    <property type="entry name" value="Glypican"/>
</dbReference>
<evidence type="ECO:0000256" key="8">
    <source>
        <dbReference type="ARBA" id="ARBA00023180"/>
    </source>
</evidence>
<keyword evidence="5" id="KW-0732">Signal</keyword>
<dbReference type="GO" id="GO:0009966">
    <property type="term" value="P:regulation of signal transduction"/>
    <property type="evidence" value="ECO:0007669"/>
    <property type="project" value="InterPro"/>
</dbReference>
<reference evidence="15" key="1">
    <citation type="submission" date="2017-01" db="EMBL/GenBank/DDBJ databases">
        <title>Comparative genomics of anhydrobiosis in the tardigrade Hypsibius dujardini.</title>
        <authorList>
            <person name="Yoshida Y."/>
            <person name="Koutsovoulos G."/>
            <person name="Laetsch D."/>
            <person name="Stevens L."/>
            <person name="Kumar S."/>
            <person name="Horikawa D."/>
            <person name="Ishino K."/>
            <person name="Komine S."/>
            <person name="Tomita M."/>
            <person name="Blaxter M."/>
            <person name="Arakawa K."/>
        </authorList>
    </citation>
    <scope>NUCLEOTIDE SEQUENCE [LARGE SCALE GENOMIC DNA]</scope>
    <source>
        <strain evidence="15">Z151</strain>
    </source>
</reference>
<keyword evidence="13" id="KW-0812">Transmembrane</keyword>
<sequence>MFIRTYGPLYEKNAIIFTELFDKLEIYYRGNRGHVNLHSAINTFFSDLFKKMFALLNAQYTLDNTQLQCVSRHMDKVNPSEMWRRNANHTAVQPPPNQDDVLPAVSWDDGFKTLHAYCLSVTKSCLGQHIEMESEWNQYIDALLMLAERLRSPFNIETVITPIDVKISEAIMNLQEQGQNISNKIFLECGKPRLSKRAAPASRRNHNVSSAAAGGDLAATNHGGPVNLEQLSRDIKEKLIQSKDFWSGLPAHLCSDYGKTFKTPLQEDCWNGLTKSKTASSASEDAASGGGAPARLPKSAESDSPKPTASTAIVQQMHQLKLVTLKLKQAYNGMDVEWIETVSDDEDDTEEHSRTGSSPSHGHASDSSELGSGSGDRDPEITDEDEDDSAIIEGSGTPPPVPANPVTVIHIVHVTTTVAPPPAHHRGAKLHVISTPAPDFEFDSTTISTTTPQPPSVPPVSVTTTIPIPTTTTAQTVSLLPPKPTVRSSASVSVLPVSGICWTILFATLVWIGR</sequence>
<keyword evidence="8" id="KW-0325">Glycoprotein</keyword>
<dbReference type="GO" id="GO:0005886">
    <property type="term" value="C:plasma membrane"/>
    <property type="evidence" value="ECO:0007669"/>
    <property type="project" value="UniProtKB-SubCell"/>
</dbReference>
<evidence type="ECO:0000256" key="2">
    <source>
        <dbReference type="ARBA" id="ARBA00010260"/>
    </source>
</evidence>
<accession>A0A9X6RL34</accession>
<keyword evidence="6" id="KW-0654">Proteoglycan</keyword>
<dbReference type="PANTHER" id="PTHR10822">
    <property type="entry name" value="GLYPICAN"/>
    <property type="match status" value="1"/>
</dbReference>
<dbReference type="GO" id="GO:1905475">
    <property type="term" value="P:regulation of protein localization to membrane"/>
    <property type="evidence" value="ECO:0007669"/>
    <property type="project" value="TreeGrafter"/>
</dbReference>
<dbReference type="PANTHER" id="PTHR10822:SF30">
    <property type="entry name" value="DALLY-LIKE, ISOFORM A"/>
    <property type="match status" value="1"/>
</dbReference>
<keyword evidence="15" id="KW-1185">Reference proteome</keyword>
<proteinExistence type="inferred from homology"/>
<comment type="similarity">
    <text evidence="2 11">Belongs to the glypican family.</text>
</comment>
<name>A0A9X6RL34_HYPEX</name>
<evidence type="ECO:0000256" key="5">
    <source>
        <dbReference type="ARBA" id="ARBA00022729"/>
    </source>
</evidence>
<dbReference type="GO" id="GO:0016477">
    <property type="term" value="P:cell migration"/>
    <property type="evidence" value="ECO:0007669"/>
    <property type="project" value="TreeGrafter"/>
</dbReference>
<feature type="compositionally biased region" description="Low complexity" evidence="12">
    <location>
        <begin position="356"/>
        <end position="371"/>
    </location>
</feature>
<evidence type="ECO:0000256" key="7">
    <source>
        <dbReference type="ARBA" id="ARBA00023136"/>
    </source>
</evidence>
<dbReference type="GO" id="GO:0098552">
    <property type="term" value="C:side of membrane"/>
    <property type="evidence" value="ECO:0007669"/>
    <property type="project" value="UniProtKB-KW"/>
</dbReference>
<evidence type="ECO:0000256" key="6">
    <source>
        <dbReference type="ARBA" id="ARBA00022974"/>
    </source>
</evidence>
<protein>
    <submittedName>
        <fullName evidence="14">Glypican-6</fullName>
    </submittedName>
</protein>
<dbReference type="GO" id="GO:0009986">
    <property type="term" value="C:cell surface"/>
    <property type="evidence" value="ECO:0007669"/>
    <property type="project" value="TreeGrafter"/>
</dbReference>
<feature type="region of interest" description="Disordered" evidence="12">
    <location>
        <begin position="279"/>
        <end position="311"/>
    </location>
</feature>
<evidence type="ECO:0000256" key="9">
    <source>
        <dbReference type="ARBA" id="ARBA00023207"/>
    </source>
</evidence>
<evidence type="ECO:0000313" key="15">
    <source>
        <dbReference type="Proteomes" id="UP000192578"/>
    </source>
</evidence>
<evidence type="ECO:0000256" key="11">
    <source>
        <dbReference type="RuleBase" id="RU003518"/>
    </source>
</evidence>
<evidence type="ECO:0000256" key="1">
    <source>
        <dbReference type="ARBA" id="ARBA00004609"/>
    </source>
</evidence>
<dbReference type="GO" id="GO:0045202">
    <property type="term" value="C:synapse"/>
    <property type="evidence" value="ECO:0007669"/>
    <property type="project" value="TreeGrafter"/>
</dbReference>
<dbReference type="EMBL" id="MTYJ01000239">
    <property type="protein sequence ID" value="OWA51769.1"/>
    <property type="molecule type" value="Genomic_DNA"/>
</dbReference>